<keyword evidence="2" id="KW-0472">Membrane</keyword>
<sequence length="298" mass="34263">MFQNISFPFLSALALISWTVMCYLHFLEEQLKSDDYNIEIYSERSRFSDRPQYCAMKSTQTTTSRAYDLLVSYGLILAATVALSKLLKFLELETANFLHKESANLPVEPSFPNIAEQAKNEAEKIEEIPSEYLQHNLELREQLDDLQARCQELLEELRSGKRNENNNYEDIVDCNLSNTSLNDSDISLMSTDSNVHSGEDNSGVIMWKQPAEFKSSRISVVQVDSEMSQPMTQTVYVSHSHIHINFNGPVRLSQQNIHIDRLRHKNRTRNSEFRQVWGKCLQGPNEIPMLTGVHNILM</sequence>
<evidence type="ECO:0000313" key="3">
    <source>
        <dbReference type="EMBL" id="KAH8369577.1"/>
    </source>
</evidence>
<organism evidence="3 4">
    <name type="scientific">Drosophila rubida</name>
    <dbReference type="NCBI Taxonomy" id="30044"/>
    <lineage>
        <taxon>Eukaryota</taxon>
        <taxon>Metazoa</taxon>
        <taxon>Ecdysozoa</taxon>
        <taxon>Arthropoda</taxon>
        <taxon>Hexapoda</taxon>
        <taxon>Insecta</taxon>
        <taxon>Pterygota</taxon>
        <taxon>Neoptera</taxon>
        <taxon>Endopterygota</taxon>
        <taxon>Diptera</taxon>
        <taxon>Brachycera</taxon>
        <taxon>Muscomorpha</taxon>
        <taxon>Ephydroidea</taxon>
        <taxon>Drosophilidae</taxon>
        <taxon>Drosophila</taxon>
    </lineage>
</organism>
<comment type="caution">
    <text evidence="3">The sequence shown here is derived from an EMBL/GenBank/DDBJ whole genome shotgun (WGS) entry which is preliminary data.</text>
</comment>
<feature type="transmembrane region" description="Helical" evidence="2">
    <location>
        <begin position="70"/>
        <end position="90"/>
    </location>
</feature>
<keyword evidence="1" id="KW-0175">Coiled coil</keyword>
<keyword evidence="2" id="KW-0812">Transmembrane</keyword>
<dbReference type="EMBL" id="JAJJHW010002585">
    <property type="protein sequence ID" value="KAH8369577.1"/>
    <property type="molecule type" value="Genomic_DNA"/>
</dbReference>
<feature type="coiled-coil region" evidence="1">
    <location>
        <begin position="136"/>
        <end position="163"/>
    </location>
</feature>
<protein>
    <submittedName>
        <fullName evidence="3">Uncharacterized protein</fullName>
    </submittedName>
</protein>
<keyword evidence="4" id="KW-1185">Reference proteome</keyword>
<feature type="transmembrane region" description="Helical" evidence="2">
    <location>
        <begin position="7"/>
        <end position="26"/>
    </location>
</feature>
<accession>A0AAD4PJM3</accession>
<proteinExistence type="predicted"/>
<evidence type="ECO:0000256" key="2">
    <source>
        <dbReference type="SAM" id="Phobius"/>
    </source>
</evidence>
<keyword evidence="2" id="KW-1133">Transmembrane helix</keyword>
<dbReference type="Proteomes" id="UP001200034">
    <property type="component" value="Unassembled WGS sequence"/>
</dbReference>
<gene>
    <name evidence="3" type="ORF">KR093_000204</name>
</gene>
<name>A0AAD4PJM3_9MUSC</name>
<dbReference type="AlphaFoldDB" id="A0AAD4PJM3"/>
<evidence type="ECO:0000256" key="1">
    <source>
        <dbReference type="SAM" id="Coils"/>
    </source>
</evidence>
<reference evidence="3" key="1">
    <citation type="journal article" date="2021" name="Mol. Ecol. Resour.">
        <title>Phylogenomic analyses of the genus Drosophila reveals genomic signals of climate adaptation.</title>
        <authorList>
            <person name="Li F."/>
            <person name="Rane R.V."/>
            <person name="Luria V."/>
            <person name="Xiong Z."/>
            <person name="Chen J."/>
            <person name="Li Z."/>
            <person name="Catullo R.A."/>
            <person name="Griffin P.C."/>
            <person name="Schiffer M."/>
            <person name="Pearce S."/>
            <person name="Lee S.F."/>
            <person name="McElroy K."/>
            <person name="Stocker A."/>
            <person name="Shirriffs J."/>
            <person name="Cockerell F."/>
            <person name="Coppin C."/>
            <person name="Sgro C.M."/>
            <person name="Karger A."/>
            <person name="Cain J.W."/>
            <person name="Weber J.A."/>
            <person name="Santpere G."/>
            <person name="Kirschner M.W."/>
            <person name="Hoffmann A.A."/>
            <person name="Oakeshott J.G."/>
            <person name="Zhang G."/>
        </authorList>
    </citation>
    <scope>NUCLEOTIDE SEQUENCE</scope>
    <source>
        <strain evidence="3">BGI-SZ-2011g</strain>
    </source>
</reference>
<evidence type="ECO:0000313" key="4">
    <source>
        <dbReference type="Proteomes" id="UP001200034"/>
    </source>
</evidence>